<evidence type="ECO:0000313" key="2">
    <source>
        <dbReference type="EMBL" id="ORX87407.1"/>
    </source>
</evidence>
<reference evidence="2 3" key="1">
    <citation type="submission" date="2016-08" db="EMBL/GenBank/DDBJ databases">
        <title>A Parts List for Fungal Cellulosomes Revealed by Comparative Genomics.</title>
        <authorList>
            <consortium name="DOE Joint Genome Institute"/>
            <person name="Haitjema C.H."/>
            <person name="Gilmore S.P."/>
            <person name="Henske J.K."/>
            <person name="Solomon K.V."/>
            <person name="De Groot R."/>
            <person name="Kuo A."/>
            <person name="Mondo S.J."/>
            <person name="Salamov A.A."/>
            <person name="Labutti K."/>
            <person name="Zhao Z."/>
            <person name="Chiniquy J."/>
            <person name="Barry K."/>
            <person name="Brewer H.M."/>
            <person name="Purvine S.O."/>
            <person name="Wright A.T."/>
            <person name="Boxma B."/>
            <person name="Van Alen T."/>
            <person name="Hackstein J.H."/>
            <person name="Baker S.E."/>
            <person name="Grigoriev I.V."/>
            <person name="O'Malley M.A."/>
        </authorList>
    </citation>
    <scope>NUCLEOTIDE SEQUENCE [LARGE SCALE GENOMIC DNA]</scope>
    <source>
        <strain evidence="2 3">S4</strain>
    </source>
</reference>
<accession>A0A1Y1XNS3</accession>
<comment type="caution">
    <text evidence="2">The sequence shown here is derived from an EMBL/GenBank/DDBJ whole genome shotgun (WGS) entry which is preliminary data.</text>
</comment>
<keyword evidence="3" id="KW-1185">Reference proteome</keyword>
<dbReference type="AlphaFoldDB" id="A0A1Y1XNS3"/>
<reference evidence="2 3" key="2">
    <citation type="submission" date="2016-08" db="EMBL/GenBank/DDBJ databases">
        <title>Pervasive Adenine N6-methylation of Active Genes in Fungi.</title>
        <authorList>
            <consortium name="DOE Joint Genome Institute"/>
            <person name="Mondo S.J."/>
            <person name="Dannebaum R.O."/>
            <person name="Kuo R.C."/>
            <person name="Labutti K."/>
            <person name="Haridas S."/>
            <person name="Kuo A."/>
            <person name="Salamov A."/>
            <person name="Ahrendt S.R."/>
            <person name="Lipzen A."/>
            <person name="Sullivan W."/>
            <person name="Andreopoulos W.B."/>
            <person name="Clum A."/>
            <person name="Lindquist E."/>
            <person name="Daum C."/>
            <person name="Ramamoorthy G.K."/>
            <person name="Gryganskyi A."/>
            <person name="Culley D."/>
            <person name="Magnuson J.K."/>
            <person name="James T.Y."/>
            <person name="O'Malley M.A."/>
            <person name="Stajich J.E."/>
            <person name="Spatafora J.W."/>
            <person name="Visel A."/>
            <person name="Grigoriev I.V."/>
        </authorList>
    </citation>
    <scope>NUCLEOTIDE SEQUENCE [LARGE SCALE GENOMIC DNA]</scope>
    <source>
        <strain evidence="2 3">S4</strain>
    </source>
</reference>
<gene>
    <name evidence="2" type="ORF">BCR32DRAFT_264328</name>
</gene>
<feature type="transmembrane region" description="Helical" evidence="1">
    <location>
        <begin position="35"/>
        <end position="56"/>
    </location>
</feature>
<dbReference type="EMBL" id="MCFG01000009">
    <property type="protein sequence ID" value="ORX87407.1"/>
    <property type="molecule type" value="Genomic_DNA"/>
</dbReference>
<feature type="transmembrane region" description="Helical" evidence="1">
    <location>
        <begin position="266"/>
        <end position="284"/>
    </location>
</feature>
<proteinExistence type="predicted"/>
<name>A0A1Y1XNS3_9FUNG</name>
<sequence length="316" mass="36354">MCSSSLIVYKKMEKYDHETNNFNNKITEENMNPKVFIYLIDFMLLVLSPFYLYVFYNILIDIISCSITGVYATLQLKECILSNELNCAKEPRNHNYLLSKYLKLSLTKCFGPICLHPIYNIFILCVNILKLCGLLILPIIYIILSIFNCFTTKTTVTTTPYKIRFASEEDEDDGEELDRSLNKPIGDLIISCLHLKNPIFTNYLDIIIKGKSFFAAYNESEMETNNIEAPFSIRIIKYFGSIFSTFIVGSFVILLCKLYGKPTDSLIVYIVIIVEFFISLIYHHPVTCGTQVIRICCFKNGINETEECLNVDNDDN</sequence>
<feature type="transmembrane region" description="Helical" evidence="1">
    <location>
        <begin position="238"/>
        <end position="260"/>
    </location>
</feature>
<keyword evidence="1" id="KW-1133">Transmembrane helix</keyword>
<keyword evidence="1" id="KW-0812">Transmembrane</keyword>
<evidence type="ECO:0000256" key="1">
    <source>
        <dbReference type="SAM" id="Phobius"/>
    </source>
</evidence>
<protein>
    <submittedName>
        <fullName evidence="2">Uncharacterized protein</fullName>
    </submittedName>
</protein>
<keyword evidence="1" id="KW-0472">Membrane</keyword>
<organism evidence="2 3">
    <name type="scientific">Anaeromyces robustus</name>
    <dbReference type="NCBI Taxonomy" id="1754192"/>
    <lineage>
        <taxon>Eukaryota</taxon>
        <taxon>Fungi</taxon>
        <taxon>Fungi incertae sedis</taxon>
        <taxon>Chytridiomycota</taxon>
        <taxon>Chytridiomycota incertae sedis</taxon>
        <taxon>Neocallimastigomycetes</taxon>
        <taxon>Neocallimastigales</taxon>
        <taxon>Neocallimastigaceae</taxon>
        <taxon>Anaeromyces</taxon>
    </lineage>
</organism>
<evidence type="ECO:0000313" key="3">
    <source>
        <dbReference type="Proteomes" id="UP000193944"/>
    </source>
</evidence>
<dbReference type="Proteomes" id="UP000193944">
    <property type="component" value="Unassembled WGS sequence"/>
</dbReference>
<feature type="transmembrane region" description="Helical" evidence="1">
    <location>
        <begin position="121"/>
        <end position="144"/>
    </location>
</feature>